<feature type="non-terminal residue" evidence="1">
    <location>
        <position position="1"/>
    </location>
</feature>
<gene>
    <name evidence="1" type="ORF">VN97_g9545</name>
</gene>
<name>A0AAI9TAS5_PENTH</name>
<proteinExistence type="predicted"/>
<reference evidence="1" key="1">
    <citation type="submission" date="2015-06" db="EMBL/GenBank/DDBJ databases">
        <authorList>
            <person name="Nguyen H."/>
        </authorList>
    </citation>
    <scope>NUCLEOTIDE SEQUENCE</scope>
    <source>
        <strain evidence="1">DAOM 180753</strain>
    </source>
</reference>
<accession>A0AAI9TAS5</accession>
<reference evidence="1" key="2">
    <citation type="journal article" date="2016" name="Fungal Biol.">
        <title>Ochratoxin A production by Penicillium thymicola.</title>
        <authorList>
            <person name="Nguyen H.D.T."/>
            <person name="McMullin D.R."/>
            <person name="Ponomareva E."/>
            <person name="Riley R."/>
            <person name="Pomraning K.R."/>
            <person name="Baker S.E."/>
            <person name="Seifert K.A."/>
        </authorList>
    </citation>
    <scope>NUCLEOTIDE SEQUENCE</scope>
    <source>
        <strain evidence="1">DAOM 180753</strain>
    </source>
</reference>
<sequence>LVDLMAASLGVGESL</sequence>
<comment type="caution">
    <text evidence="1">The sequence shown here is derived from an EMBL/GenBank/DDBJ whole genome shotgun (WGS) entry which is preliminary data.</text>
</comment>
<keyword evidence="2" id="KW-1185">Reference proteome</keyword>
<dbReference type="EMBL" id="LACB01000391">
    <property type="protein sequence ID" value="KAJ9483862.1"/>
    <property type="molecule type" value="Genomic_DNA"/>
</dbReference>
<dbReference type="Proteomes" id="UP001227192">
    <property type="component" value="Unassembled WGS sequence"/>
</dbReference>
<evidence type="ECO:0000313" key="1">
    <source>
        <dbReference type="EMBL" id="KAJ9483862.1"/>
    </source>
</evidence>
<organism evidence="1 2">
    <name type="scientific">Penicillium thymicola</name>
    <dbReference type="NCBI Taxonomy" id="293382"/>
    <lineage>
        <taxon>Eukaryota</taxon>
        <taxon>Fungi</taxon>
        <taxon>Dikarya</taxon>
        <taxon>Ascomycota</taxon>
        <taxon>Pezizomycotina</taxon>
        <taxon>Eurotiomycetes</taxon>
        <taxon>Eurotiomycetidae</taxon>
        <taxon>Eurotiales</taxon>
        <taxon>Aspergillaceae</taxon>
        <taxon>Penicillium</taxon>
    </lineage>
</organism>
<evidence type="ECO:0000313" key="2">
    <source>
        <dbReference type="Proteomes" id="UP001227192"/>
    </source>
</evidence>
<protein>
    <submittedName>
        <fullName evidence="1">Uncharacterized protein</fullName>
    </submittedName>
</protein>